<gene>
    <name evidence="2" type="ORF">SV7mr_25020</name>
</gene>
<sequence length="110" mass="12605">MADTPGKKSEKDPEVIEKTARRRFIAEYKQWIAREAEQCSQPGEIGALLRREGLYSSMLARWRRQLHQETMTSPSKRRAVNAARNDRPTKSLKSSNATMNGSRKNSARRS</sequence>
<dbReference type="EMBL" id="CP036272">
    <property type="protein sequence ID" value="QDT59988.1"/>
    <property type="molecule type" value="Genomic_DNA"/>
</dbReference>
<dbReference type="AlphaFoldDB" id="A0A517SV52"/>
<protein>
    <recommendedName>
        <fullName evidence="4">Transposase</fullName>
    </recommendedName>
</protein>
<evidence type="ECO:0000256" key="1">
    <source>
        <dbReference type="SAM" id="MobiDB-lite"/>
    </source>
</evidence>
<reference evidence="2 3" key="1">
    <citation type="submission" date="2019-02" db="EMBL/GenBank/DDBJ databases">
        <title>Deep-cultivation of Planctomycetes and their phenomic and genomic characterization uncovers novel biology.</title>
        <authorList>
            <person name="Wiegand S."/>
            <person name="Jogler M."/>
            <person name="Boedeker C."/>
            <person name="Pinto D."/>
            <person name="Vollmers J."/>
            <person name="Rivas-Marin E."/>
            <person name="Kohn T."/>
            <person name="Peeters S.H."/>
            <person name="Heuer A."/>
            <person name="Rast P."/>
            <person name="Oberbeckmann S."/>
            <person name="Bunk B."/>
            <person name="Jeske O."/>
            <person name="Meyerdierks A."/>
            <person name="Storesund J.E."/>
            <person name="Kallscheuer N."/>
            <person name="Luecker S."/>
            <person name="Lage O.M."/>
            <person name="Pohl T."/>
            <person name="Merkel B.J."/>
            <person name="Hornburger P."/>
            <person name="Mueller R.-W."/>
            <person name="Bruemmer F."/>
            <person name="Labrenz M."/>
            <person name="Spormann A.M."/>
            <person name="Op den Camp H."/>
            <person name="Overmann J."/>
            <person name="Amann R."/>
            <person name="Jetten M.S.M."/>
            <person name="Mascher T."/>
            <person name="Medema M.H."/>
            <person name="Devos D.P."/>
            <person name="Kaster A.-K."/>
            <person name="Ovreas L."/>
            <person name="Rohde M."/>
            <person name="Galperin M.Y."/>
            <person name="Jogler C."/>
        </authorList>
    </citation>
    <scope>NUCLEOTIDE SEQUENCE [LARGE SCALE GENOMIC DNA]</scope>
    <source>
        <strain evidence="2 3">SV_7m_r</strain>
    </source>
</reference>
<evidence type="ECO:0000313" key="2">
    <source>
        <dbReference type="EMBL" id="QDT59988.1"/>
    </source>
</evidence>
<evidence type="ECO:0000313" key="3">
    <source>
        <dbReference type="Proteomes" id="UP000315003"/>
    </source>
</evidence>
<accession>A0A517SV52</accession>
<organism evidence="2 3">
    <name type="scientific">Stieleria bergensis</name>
    <dbReference type="NCBI Taxonomy" id="2528025"/>
    <lineage>
        <taxon>Bacteria</taxon>
        <taxon>Pseudomonadati</taxon>
        <taxon>Planctomycetota</taxon>
        <taxon>Planctomycetia</taxon>
        <taxon>Pirellulales</taxon>
        <taxon>Pirellulaceae</taxon>
        <taxon>Stieleria</taxon>
    </lineage>
</organism>
<evidence type="ECO:0008006" key="4">
    <source>
        <dbReference type="Google" id="ProtNLM"/>
    </source>
</evidence>
<name>A0A517SV52_9BACT</name>
<dbReference type="Proteomes" id="UP000315003">
    <property type="component" value="Chromosome"/>
</dbReference>
<feature type="compositionally biased region" description="Polar residues" evidence="1">
    <location>
        <begin position="91"/>
        <end position="104"/>
    </location>
</feature>
<proteinExistence type="predicted"/>
<feature type="region of interest" description="Disordered" evidence="1">
    <location>
        <begin position="67"/>
        <end position="110"/>
    </location>
</feature>
<keyword evidence="3" id="KW-1185">Reference proteome</keyword>